<feature type="region of interest" description="Disordered" evidence="5">
    <location>
        <begin position="200"/>
        <end position="229"/>
    </location>
</feature>
<dbReference type="Proteomes" id="UP000017559">
    <property type="component" value="Unassembled WGS sequence"/>
</dbReference>
<name>V2X1H3_MONRO</name>
<dbReference type="AlphaFoldDB" id="V2X1H3"/>
<comment type="caution">
    <text evidence="7">The sequence shown here is derived from an EMBL/GenBank/DDBJ whole genome shotgun (WGS) entry which is preliminary data.</text>
</comment>
<feature type="domain" description="NAD(P)-binding" evidence="6">
    <location>
        <begin position="23"/>
        <end position="119"/>
    </location>
</feature>
<proteinExistence type="inferred from homology"/>
<keyword evidence="8" id="KW-1185">Reference proteome</keyword>
<evidence type="ECO:0000256" key="2">
    <source>
        <dbReference type="ARBA" id="ARBA00022857"/>
    </source>
</evidence>
<accession>V2X1H3</accession>
<sequence>MSTHKTFVLIDANGRPNTDTTFSLTVAKVDMKNVEEVAQVLKNHGNEVVVSAIGGDALDAQQRTLADAAKKAGVRLFIPSEFGIPTGGVSLTPNAHPGSLLVQKDQFAEYLRKNGLPWTRFFACTRCKELNSQCSPHSRSASCQRCADLFLPCSKLLEERFTRVKTALGLSDSDLGAFVKGCARRVVETMVVPGASRAETVNHAAETTSTHEYEELDVPTGATETHDSPSTDTIVFPLQEVTILEQQNILEQAREINKTMLQKYESLTIECRQLRSQVKEVREYKRRIPEATRENEDLRCKHARLSGQLDETFQELRESVGRAEKLKEENDDLVVMNLKFQQNKLDLEALKRTILDVRQRLEEKGREKEVLEIRTSQLQTQLIERNQRLDCADAEMARLKDEHASQMDHLSRENGDLRCSLSNVQLELREREDELGELKESLASSREELESIKNDKDILGRKLLDEEECSKRLLEDSRQERRKLLQEQILLEEKLLEKEDELEGTRDSLGKQLSEVKATAAQFAEESKSLSVRNAQEVDRTTRLRHPLDAIQRKGCSSFNSFSYRILTFSNCLTVLIRQFAQVRGKFAARRVSQDEVIDTCDQLGVQLVVIADRIEALGFKGESDDSDIGLIEGPAAKKRKITEESSIT</sequence>
<keyword evidence="4" id="KW-0175">Coiled coil</keyword>
<comment type="similarity">
    <text evidence="1">Belongs to the NmrA-type oxidoreductase family. Isoflavone reductase subfamily.</text>
</comment>
<organism evidence="7 8">
    <name type="scientific">Moniliophthora roreri (strain MCA 2997)</name>
    <name type="common">Cocoa frosty pod rot fungus</name>
    <name type="synonym">Crinipellis roreri</name>
    <dbReference type="NCBI Taxonomy" id="1381753"/>
    <lineage>
        <taxon>Eukaryota</taxon>
        <taxon>Fungi</taxon>
        <taxon>Dikarya</taxon>
        <taxon>Basidiomycota</taxon>
        <taxon>Agaricomycotina</taxon>
        <taxon>Agaricomycetes</taxon>
        <taxon>Agaricomycetidae</taxon>
        <taxon>Agaricales</taxon>
        <taxon>Marasmiineae</taxon>
        <taxon>Marasmiaceae</taxon>
        <taxon>Moniliophthora</taxon>
    </lineage>
</organism>
<dbReference type="SUPFAM" id="SSF51735">
    <property type="entry name" value="NAD(P)-binding Rossmann-fold domains"/>
    <property type="match status" value="1"/>
</dbReference>
<dbReference type="InterPro" id="IPR051609">
    <property type="entry name" value="NmrA/Isoflavone_reductase-like"/>
</dbReference>
<dbReference type="InterPro" id="IPR016040">
    <property type="entry name" value="NAD(P)-bd_dom"/>
</dbReference>
<dbReference type="PANTHER" id="PTHR47706">
    <property type="entry name" value="NMRA-LIKE FAMILY PROTEIN"/>
    <property type="match status" value="1"/>
</dbReference>
<keyword evidence="3" id="KW-0560">Oxidoreductase</keyword>
<evidence type="ECO:0000256" key="5">
    <source>
        <dbReference type="SAM" id="MobiDB-lite"/>
    </source>
</evidence>
<dbReference type="OrthoDB" id="5283654at2759"/>
<evidence type="ECO:0000313" key="7">
    <source>
        <dbReference type="EMBL" id="ESK86611.1"/>
    </source>
</evidence>
<dbReference type="HOGENOM" id="CLU_422160_0_0_1"/>
<evidence type="ECO:0000256" key="1">
    <source>
        <dbReference type="ARBA" id="ARBA00005725"/>
    </source>
</evidence>
<dbReference type="EMBL" id="AWSO01000914">
    <property type="protein sequence ID" value="ESK86611.1"/>
    <property type="molecule type" value="Genomic_DNA"/>
</dbReference>
<evidence type="ECO:0000259" key="6">
    <source>
        <dbReference type="Pfam" id="PF13460"/>
    </source>
</evidence>
<protein>
    <submittedName>
        <fullName evidence="7">Isoflavone reductase family protein</fullName>
    </submittedName>
</protein>
<dbReference type="Pfam" id="PF13460">
    <property type="entry name" value="NAD_binding_10"/>
    <property type="match status" value="1"/>
</dbReference>
<dbReference type="GO" id="GO:0016491">
    <property type="term" value="F:oxidoreductase activity"/>
    <property type="evidence" value="ECO:0007669"/>
    <property type="project" value="UniProtKB-KW"/>
</dbReference>
<dbReference type="Gene3D" id="3.40.50.720">
    <property type="entry name" value="NAD(P)-binding Rossmann-like Domain"/>
    <property type="match status" value="1"/>
</dbReference>
<evidence type="ECO:0000256" key="4">
    <source>
        <dbReference type="SAM" id="Coils"/>
    </source>
</evidence>
<dbReference type="PANTHER" id="PTHR47706:SF9">
    <property type="entry name" value="NMRA-LIKE DOMAIN-CONTAINING PROTEIN-RELATED"/>
    <property type="match status" value="1"/>
</dbReference>
<gene>
    <name evidence="7" type="ORF">Moror_9755</name>
</gene>
<dbReference type="KEGG" id="mrr:Moror_9755"/>
<dbReference type="InterPro" id="IPR036291">
    <property type="entry name" value="NAD(P)-bd_dom_sf"/>
</dbReference>
<evidence type="ECO:0000313" key="8">
    <source>
        <dbReference type="Proteomes" id="UP000017559"/>
    </source>
</evidence>
<feature type="coiled-coil region" evidence="4">
    <location>
        <begin position="250"/>
        <end position="501"/>
    </location>
</feature>
<reference evidence="7 8" key="1">
    <citation type="journal article" date="2014" name="BMC Genomics">
        <title>Genome and secretome analysis of the hemibiotrophic fungal pathogen, Moniliophthora roreri, which causes frosty pod rot disease of cacao: mechanisms of the biotrophic and necrotrophic phases.</title>
        <authorList>
            <person name="Meinhardt L.W."/>
            <person name="Costa G.G.L."/>
            <person name="Thomazella D.P.T."/>
            <person name="Teixeira P.J.P.L."/>
            <person name="Carazzolle M.F."/>
            <person name="Schuster S.C."/>
            <person name="Carlson J.E."/>
            <person name="Guiltinan M.J."/>
            <person name="Mieczkowski P."/>
            <person name="Farmer A."/>
            <person name="Ramaraj T."/>
            <person name="Crozier J."/>
            <person name="Davis R.E."/>
            <person name="Shao J."/>
            <person name="Melnick R.L."/>
            <person name="Pereira G.A.G."/>
            <person name="Bailey B.A."/>
        </authorList>
    </citation>
    <scope>NUCLEOTIDE SEQUENCE [LARGE SCALE GENOMIC DNA]</scope>
    <source>
        <strain evidence="7 8">MCA 2997</strain>
    </source>
</reference>
<evidence type="ECO:0000256" key="3">
    <source>
        <dbReference type="ARBA" id="ARBA00023002"/>
    </source>
</evidence>
<keyword evidence="2" id="KW-0521">NADP</keyword>